<dbReference type="PANTHER" id="PTHR45947:SF3">
    <property type="entry name" value="SULFOQUINOVOSYL TRANSFERASE SQD2"/>
    <property type="match status" value="1"/>
</dbReference>
<reference evidence="1 2" key="1">
    <citation type="submission" date="2024-06" db="EMBL/GenBank/DDBJ databases">
        <title>Sorghum-associated microbial communities from plants grown in Nebraska, USA.</title>
        <authorList>
            <person name="Schachtman D."/>
        </authorList>
    </citation>
    <scope>NUCLEOTIDE SEQUENCE [LARGE SCALE GENOMIC DNA]</scope>
    <source>
        <strain evidence="1 2">3207</strain>
    </source>
</reference>
<comment type="caution">
    <text evidence="1">The sequence shown here is derived from an EMBL/GenBank/DDBJ whole genome shotgun (WGS) entry which is preliminary data.</text>
</comment>
<dbReference type="CDD" id="cd03801">
    <property type="entry name" value="GT4_PimA-like"/>
    <property type="match status" value="1"/>
</dbReference>
<dbReference type="InterPro" id="IPR050194">
    <property type="entry name" value="Glycosyltransferase_grp1"/>
</dbReference>
<sequence length="431" mass="46930">MSAAVDYHRAEATSSVRPRVTVVQDGSRLHYGLPLGLKLAGILDTVHMDWFVRPGSLEAAAAPMMARLGGANGRRLAARRCAGLDGSRVVAAGWSTLLARLREDRNALPEQNFVRRSQAMARQVMGDGWRGANSLVGFVRNIDPSLCQAARRDGLSVVLDQMIAPIAVQRREEARQAELWPEWQTPQDTGSAIMQDVEQRSWDAAGHITCASAYVRDGLLAVGLRSGQISVIPYPVDASAYAFCDRRKRTGPVVVGFVGAVSLRKGAPAFFEIARAFDPAKVRFVMVGPIAAEPALVERRRGEVAVIGAVPRGEVRTWLEQFDLFLFPSACEGSAGAVMEAMATGLPIVTTPNSGTPVRDGEDGFVIPCEDLAGMSRAIDRLVQDQDLRLRMGISARRRVEDLTVRRYGEAWRDLLERVMAAGDGMRPLLE</sequence>
<organism evidence="1 2">
    <name type="scientific">Kaistia defluvii</name>
    <dbReference type="NCBI Taxonomy" id="410841"/>
    <lineage>
        <taxon>Bacteria</taxon>
        <taxon>Pseudomonadati</taxon>
        <taxon>Pseudomonadota</taxon>
        <taxon>Alphaproteobacteria</taxon>
        <taxon>Hyphomicrobiales</taxon>
        <taxon>Kaistiaceae</taxon>
        <taxon>Kaistia</taxon>
    </lineage>
</organism>
<dbReference type="Proteomes" id="UP001549321">
    <property type="component" value="Unassembled WGS sequence"/>
</dbReference>
<dbReference type="Pfam" id="PF13692">
    <property type="entry name" value="Glyco_trans_1_4"/>
    <property type="match status" value="1"/>
</dbReference>
<gene>
    <name evidence="1" type="ORF">ABIE08_001033</name>
</gene>
<dbReference type="EMBL" id="JBEPSM010000001">
    <property type="protein sequence ID" value="MET4633120.1"/>
    <property type="molecule type" value="Genomic_DNA"/>
</dbReference>
<proteinExistence type="predicted"/>
<dbReference type="SUPFAM" id="SSF53756">
    <property type="entry name" value="UDP-Glycosyltransferase/glycogen phosphorylase"/>
    <property type="match status" value="1"/>
</dbReference>
<evidence type="ECO:0000313" key="1">
    <source>
        <dbReference type="EMBL" id="MET4633120.1"/>
    </source>
</evidence>
<dbReference type="Gene3D" id="3.40.50.2000">
    <property type="entry name" value="Glycogen Phosphorylase B"/>
    <property type="match status" value="2"/>
</dbReference>
<dbReference type="PANTHER" id="PTHR45947">
    <property type="entry name" value="SULFOQUINOVOSYL TRANSFERASE SQD2"/>
    <property type="match status" value="1"/>
</dbReference>
<evidence type="ECO:0000313" key="2">
    <source>
        <dbReference type="Proteomes" id="UP001549321"/>
    </source>
</evidence>
<accession>A0ABV2QVS4</accession>
<keyword evidence="2" id="KW-1185">Reference proteome</keyword>
<protein>
    <submittedName>
        <fullName evidence="1">Glycosyltransferase involved in cell wall biosynthesis</fullName>
    </submittedName>
</protein>
<dbReference type="RefSeq" id="WP_354549256.1">
    <property type="nucleotide sequence ID" value="NZ_JBEPSM010000001.1"/>
</dbReference>
<name>A0ABV2QVS4_9HYPH</name>